<comment type="caution">
    <text evidence="3">The sequence shown here is derived from an EMBL/GenBank/DDBJ whole genome shotgun (WGS) entry which is preliminary data.</text>
</comment>
<dbReference type="InterPro" id="IPR029018">
    <property type="entry name" value="Hex-like_dom2"/>
</dbReference>
<keyword evidence="2" id="KW-0732">Signal</keyword>
<dbReference type="SUPFAM" id="SSF55545">
    <property type="entry name" value="beta-N-acetylhexosaminidase-like domain"/>
    <property type="match status" value="1"/>
</dbReference>
<gene>
    <name evidence="3" type="ORF">AW736_18540</name>
</gene>
<dbReference type="Pfam" id="PF16126">
    <property type="entry name" value="DUF4838"/>
    <property type="match status" value="1"/>
</dbReference>
<accession>A0A178IGM9</accession>
<dbReference type="Gene3D" id="3.30.379.10">
    <property type="entry name" value="Chitobiase/beta-hexosaminidase domain 2-like"/>
    <property type="match status" value="1"/>
</dbReference>
<sequence length="662" mass="73182">MEGTRAPGSSALPMKLRFFASILAAVVFPASGATALDLVRDGSPAAVIATADDAPPVVAYAAQELAWHIEKATGARLPVVSESQLHKTSPAVCIHLGDTAAAHAAGIESRLLPPETFVLRSTPAALIIAGGDGLGEPLGTGTPGGTLFGVYEFLERELGVIWAWPGELGTYVPKKPDLAVRDEVDLTLAPPFLQRHVRGGLSFKGKFAELGFTPAAAEAYAREQAVFLRRHRMGKRERISYGHVFPKWWEQYGAEHPEWFQLHNGKRGPAKPGASYSMCVSNPGLHQKLVALWLEQRAKNPPEPGAASYLNACENGVLGLCECDDCLAWDGPRPDDYDDFYAAKSKMKGSRFVTDRYVKYWLAVQAEARRTDPGVVVIAYNYYNYFHAPTPGLKLNANFLIGSYPSGGGFPRSPEKNAWYRRQWLGWRDTGARLFSRGNQCLDGYTMPHIYAHEFSEEFRFMAENGMVATDYDALTGQWAAHGPNIYALMRLHVTPAARTDAILDRYYSVFGPAAALVKEYFTYWENYTRDNRARLEGVFEEINVSRSRNWPVAAHRVHPPECFAPAEAILARAAQAAAGDPEAAARVEFLRAGLSHSRLCARISELLTTADPRSTLARGRTALDELIAFRRAHEREWIANFNHCAWEESTSWVLTDAPRKQ</sequence>
<feature type="signal peptide" evidence="2">
    <location>
        <begin position="1"/>
        <end position="35"/>
    </location>
</feature>
<proteinExistence type="predicted"/>
<dbReference type="AlphaFoldDB" id="A0A178IGM9"/>
<reference evidence="3 4" key="1">
    <citation type="submission" date="2016-01" db="EMBL/GenBank/DDBJ databases">
        <title>High potential of lignocellulose degradation of a new Verrucomicrobia species.</title>
        <authorList>
            <person name="Wang Y."/>
            <person name="Shi Y."/>
            <person name="Qiu Z."/>
            <person name="Liu S."/>
            <person name="Yang H."/>
        </authorList>
    </citation>
    <scope>NUCLEOTIDE SEQUENCE [LARGE SCALE GENOMIC DNA]</scope>
    <source>
        <strain evidence="3 4">TSB47</strain>
    </source>
</reference>
<feature type="chain" id="PRO_5008088858" description="Alpha glucuronidase N-terminal domain-containing protein" evidence="2">
    <location>
        <begin position="36"/>
        <end position="662"/>
    </location>
</feature>
<keyword evidence="1" id="KW-0378">Hydrolase</keyword>
<evidence type="ECO:0000256" key="2">
    <source>
        <dbReference type="SAM" id="SignalP"/>
    </source>
</evidence>
<protein>
    <recommendedName>
        <fullName evidence="5">Alpha glucuronidase N-terminal domain-containing protein</fullName>
    </recommendedName>
</protein>
<name>A0A178IGM9_9BACT</name>
<dbReference type="GO" id="GO:0005975">
    <property type="term" value="P:carbohydrate metabolic process"/>
    <property type="evidence" value="ECO:0007669"/>
    <property type="project" value="UniProtKB-ARBA"/>
</dbReference>
<evidence type="ECO:0000313" key="4">
    <source>
        <dbReference type="Proteomes" id="UP000078486"/>
    </source>
</evidence>
<dbReference type="STRING" id="1184151.AW736_18540"/>
<dbReference type="EMBL" id="LRRQ01000143">
    <property type="protein sequence ID" value="OAM88176.1"/>
    <property type="molecule type" value="Genomic_DNA"/>
</dbReference>
<dbReference type="Proteomes" id="UP000078486">
    <property type="component" value="Unassembled WGS sequence"/>
</dbReference>
<evidence type="ECO:0000313" key="3">
    <source>
        <dbReference type="EMBL" id="OAM88176.1"/>
    </source>
</evidence>
<dbReference type="GO" id="GO:0016787">
    <property type="term" value="F:hydrolase activity"/>
    <property type="evidence" value="ECO:0007669"/>
    <property type="project" value="UniProtKB-KW"/>
</dbReference>
<keyword evidence="4" id="KW-1185">Reference proteome</keyword>
<dbReference type="InterPro" id="IPR032287">
    <property type="entry name" value="DUF4838"/>
</dbReference>
<evidence type="ECO:0000256" key="1">
    <source>
        <dbReference type="ARBA" id="ARBA00022801"/>
    </source>
</evidence>
<evidence type="ECO:0008006" key="5">
    <source>
        <dbReference type="Google" id="ProtNLM"/>
    </source>
</evidence>
<organism evidence="3 4">
    <name type="scientific">Termitidicoccus mucosus</name>
    <dbReference type="NCBI Taxonomy" id="1184151"/>
    <lineage>
        <taxon>Bacteria</taxon>
        <taxon>Pseudomonadati</taxon>
        <taxon>Verrucomicrobiota</taxon>
        <taxon>Opitutia</taxon>
        <taxon>Opitutales</taxon>
        <taxon>Opitutaceae</taxon>
        <taxon>Termitidicoccus</taxon>
    </lineage>
</organism>